<keyword evidence="9" id="KW-0443">Lipid metabolism</keyword>
<keyword evidence="7" id="KW-0548">Nucleotidyltransferase</keyword>
<evidence type="ECO:0000256" key="6">
    <source>
        <dbReference type="ARBA" id="ARBA00022692"/>
    </source>
</evidence>
<keyword evidence="6 13" id="KW-0812">Transmembrane</keyword>
<feature type="transmembrane region" description="Helical" evidence="13">
    <location>
        <begin position="77"/>
        <end position="94"/>
    </location>
</feature>
<evidence type="ECO:0000256" key="2">
    <source>
        <dbReference type="ARBA" id="ARBA00010185"/>
    </source>
</evidence>
<sequence length="265" mass="28988">MVGKRILTAIVGIAIAIFVIDYGQWLFAAAVIVLSLITWHEYCNMLKNQNRSCLYLPGMAGVLLLQLSTWLGNSYEINMIVFLFLLVVLLKVVLSFPKFTVEDAAFNVFGLVYVGLSFSYILAIRFLDFTVLSGMYFLWIALVGTWSSDTFAYLVGSKFGKTKLCPALSPGKTREGAIGGLLGCILSVFIFGQLVDIAIIHSVVLGIIIGIASPVGDLAESALKRFTCVKDSGKILPGHGGVLDRFDSVMFSVPVVYYYASYIMI</sequence>
<dbReference type="PANTHER" id="PTHR46382:SF1">
    <property type="entry name" value="PHOSPHATIDATE CYTIDYLYLTRANSFERASE"/>
    <property type="match status" value="1"/>
</dbReference>
<gene>
    <name evidence="14" type="ORF">SDC9_06235</name>
</gene>
<keyword evidence="8 13" id="KW-1133">Transmembrane helix</keyword>
<dbReference type="AlphaFoldDB" id="A0A644T1F5"/>
<keyword evidence="3" id="KW-1003">Cell membrane</keyword>
<dbReference type="PROSITE" id="PS01315">
    <property type="entry name" value="CDS"/>
    <property type="match status" value="1"/>
</dbReference>
<protein>
    <recommendedName>
        <fullName evidence="15">Phosphatidate cytidylyltransferase</fullName>
    </recommendedName>
</protein>
<comment type="similarity">
    <text evidence="2">Belongs to the CDS family.</text>
</comment>
<evidence type="ECO:0000313" key="14">
    <source>
        <dbReference type="EMBL" id="MPL60674.1"/>
    </source>
</evidence>
<dbReference type="GO" id="GO:0005886">
    <property type="term" value="C:plasma membrane"/>
    <property type="evidence" value="ECO:0007669"/>
    <property type="project" value="UniProtKB-SubCell"/>
</dbReference>
<comment type="subcellular location">
    <subcellularLocation>
        <location evidence="1">Cell membrane</location>
        <topology evidence="1">Multi-pass membrane protein</topology>
    </subcellularLocation>
</comment>
<evidence type="ECO:0000256" key="4">
    <source>
        <dbReference type="ARBA" id="ARBA00022516"/>
    </source>
</evidence>
<dbReference type="GO" id="GO:0016024">
    <property type="term" value="P:CDP-diacylglycerol biosynthetic process"/>
    <property type="evidence" value="ECO:0007669"/>
    <property type="project" value="TreeGrafter"/>
</dbReference>
<keyword evidence="4" id="KW-0444">Lipid biosynthesis</keyword>
<feature type="transmembrane region" description="Helical" evidence="13">
    <location>
        <begin position="106"/>
        <end position="124"/>
    </location>
</feature>
<dbReference type="InterPro" id="IPR000374">
    <property type="entry name" value="PC_trans"/>
</dbReference>
<evidence type="ECO:0000256" key="3">
    <source>
        <dbReference type="ARBA" id="ARBA00022475"/>
    </source>
</evidence>
<dbReference type="Pfam" id="PF01148">
    <property type="entry name" value="CTP_transf_1"/>
    <property type="match status" value="1"/>
</dbReference>
<evidence type="ECO:0000256" key="7">
    <source>
        <dbReference type="ARBA" id="ARBA00022695"/>
    </source>
</evidence>
<evidence type="ECO:0000256" key="5">
    <source>
        <dbReference type="ARBA" id="ARBA00022679"/>
    </source>
</evidence>
<evidence type="ECO:0000256" key="8">
    <source>
        <dbReference type="ARBA" id="ARBA00022989"/>
    </source>
</evidence>
<evidence type="ECO:0000256" key="10">
    <source>
        <dbReference type="ARBA" id="ARBA00023136"/>
    </source>
</evidence>
<dbReference type="GO" id="GO:0004605">
    <property type="term" value="F:phosphatidate cytidylyltransferase activity"/>
    <property type="evidence" value="ECO:0007669"/>
    <property type="project" value="TreeGrafter"/>
</dbReference>
<evidence type="ECO:0000256" key="11">
    <source>
        <dbReference type="ARBA" id="ARBA00023209"/>
    </source>
</evidence>
<keyword evidence="5" id="KW-0808">Transferase</keyword>
<feature type="transmembrane region" description="Helical" evidence="13">
    <location>
        <begin position="54"/>
        <end position="71"/>
    </location>
</feature>
<evidence type="ECO:0000256" key="12">
    <source>
        <dbReference type="ARBA" id="ARBA00023264"/>
    </source>
</evidence>
<evidence type="ECO:0000256" key="1">
    <source>
        <dbReference type="ARBA" id="ARBA00004651"/>
    </source>
</evidence>
<dbReference type="EMBL" id="VSSQ01000012">
    <property type="protein sequence ID" value="MPL60674.1"/>
    <property type="molecule type" value="Genomic_DNA"/>
</dbReference>
<feature type="transmembrane region" description="Helical" evidence="13">
    <location>
        <begin position="176"/>
        <end position="192"/>
    </location>
</feature>
<feature type="transmembrane region" description="Helical" evidence="13">
    <location>
        <begin position="6"/>
        <end position="34"/>
    </location>
</feature>
<feature type="transmembrane region" description="Helical" evidence="13">
    <location>
        <begin position="198"/>
        <end position="216"/>
    </location>
</feature>
<accession>A0A644T1F5</accession>
<evidence type="ECO:0008006" key="15">
    <source>
        <dbReference type="Google" id="ProtNLM"/>
    </source>
</evidence>
<keyword evidence="11" id="KW-0594">Phospholipid biosynthesis</keyword>
<reference evidence="14" key="1">
    <citation type="submission" date="2019-08" db="EMBL/GenBank/DDBJ databases">
        <authorList>
            <person name="Kucharzyk K."/>
            <person name="Murdoch R.W."/>
            <person name="Higgins S."/>
            <person name="Loffler F."/>
        </authorList>
    </citation>
    <scope>NUCLEOTIDE SEQUENCE</scope>
</reference>
<evidence type="ECO:0000256" key="13">
    <source>
        <dbReference type="SAM" id="Phobius"/>
    </source>
</evidence>
<feature type="transmembrane region" description="Helical" evidence="13">
    <location>
        <begin position="136"/>
        <end position="155"/>
    </location>
</feature>
<organism evidence="14">
    <name type="scientific">bioreactor metagenome</name>
    <dbReference type="NCBI Taxonomy" id="1076179"/>
    <lineage>
        <taxon>unclassified sequences</taxon>
        <taxon>metagenomes</taxon>
        <taxon>ecological metagenomes</taxon>
    </lineage>
</organism>
<proteinExistence type="inferred from homology"/>
<evidence type="ECO:0000256" key="9">
    <source>
        <dbReference type="ARBA" id="ARBA00023098"/>
    </source>
</evidence>
<name>A0A644T1F5_9ZZZZ</name>
<comment type="caution">
    <text evidence="14">The sequence shown here is derived from an EMBL/GenBank/DDBJ whole genome shotgun (WGS) entry which is preliminary data.</text>
</comment>
<keyword evidence="10 13" id="KW-0472">Membrane</keyword>
<dbReference type="PANTHER" id="PTHR46382">
    <property type="entry name" value="PHOSPHATIDATE CYTIDYLYLTRANSFERASE"/>
    <property type="match status" value="1"/>
</dbReference>
<keyword evidence="12" id="KW-1208">Phospholipid metabolism</keyword>